<evidence type="ECO:0000256" key="1">
    <source>
        <dbReference type="SAM" id="Phobius"/>
    </source>
</evidence>
<dbReference type="EMBL" id="JAMQQD010000002">
    <property type="protein sequence ID" value="MCW7514693.1"/>
    <property type="molecule type" value="Genomic_DNA"/>
</dbReference>
<proteinExistence type="predicted"/>
<keyword evidence="1" id="KW-0472">Membrane</keyword>
<name>A0A6H3NE96_9LEPT</name>
<keyword evidence="1" id="KW-0812">Transmembrane</keyword>
<dbReference type="Proteomes" id="UP001209694">
    <property type="component" value="Unassembled WGS sequence"/>
</dbReference>
<gene>
    <name evidence="2" type="ORF">ND810_05955</name>
</gene>
<evidence type="ECO:0000313" key="3">
    <source>
        <dbReference type="Proteomes" id="UP001209694"/>
    </source>
</evidence>
<evidence type="ECO:0000313" key="2">
    <source>
        <dbReference type="EMBL" id="MCW7514693.1"/>
    </source>
</evidence>
<keyword evidence="1" id="KW-1133">Transmembrane helix</keyword>
<sequence length="203" mass="23840">MNWKEKLSYKLVILISVISFGTFHNCIAFVKYENPLIEKTPKPEFKDKKIILVKYYGDQLKNGKYSTDYRQLNWLQKDLVEKLNESNLFKKVITDEKEAYDYVMYYESDINDQSSSVLFVLSALTFMIIPFNVNLDYDIKISLYDSKNVRLTSKQEKINANGYAGWLLIPISPLYFIQDPENKALENILNNALNDWKLKGFIK</sequence>
<dbReference type="RefSeq" id="WP_100715691.1">
    <property type="nucleotide sequence ID" value="NZ_JAMQPS010000001.1"/>
</dbReference>
<dbReference type="AlphaFoldDB" id="A0A6H3NE96"/>
<organism evidence="2 3">
    <name type="scientific">Leptospira levettii</name>
    <dbReference type="NCBI Taxonomy" id="2023178"/>
    <lineage>
        <taxon>Bacteria</taxon>
        <taxon>Pseudomonadati</taxon>
        <taxon>Spirochaetota</taxon>
        <taxon>Spirochaetia</taxon>
        <taxon>Leptospirales</taxon>
        <taxon>Leptospiraceae</taxon>
        <taxon>Leptospira</taxon>
    </lineage>
</organism>
<protein>
    <submittedName>
        <fullName evidence="2">Uncharacterized protein</fullName>
    </submittedName>
</protein>
<accession>A0A6H3NE96</accession>
<feature type="transmembrane region" description="Helical" evidence="1">
    <location>
        <begin position="117"/>
        <end position="137"/>
    </location>
</feature>
<reference evidence="2" key="1">
    <citation type="submission" date="2022-06" db="EMBL/GenBank/DDBJ databases">
        <title>Leptospira isolates from biofilms formed at urban environments.</title>
        <authorList>
            <person name="Ribeiro P.S."/>
            <person name="Sousa T."/>
            <person name="Carvalho N."/>
            <person name="Aburjaile F."/>
            <person name="Neves F."/>
            <person name="Oliveira D."/>
            <person name="Blanco L."/>
            <person name="Lima J."/>
            <person name="Costa F."/>
            <person name="Brenig B."/>
            <person name="Soares S."/>
            <person name="Ramos R."/>
            <person name="Goes-Neto A."/>
            <person name="Matiuzzi M."/>
            <person name="Azevedo V."/>
            <person name="Ristow P."/>
        </authorList>
    </citation>
    <scope>NUCLEOTIDE SEQUENCE</scope>
    <source>
        <strain evidence="2">VSF7</strain>
    </source>
</reference>
<comment type="caution">
    <text evidence="2">The sequence shown here is derived from an EMBL/GenBank/DDBJ whole genome shotgun (WGS) entry which is preliminary data.</text>
</comment>
<feature type="transmembrane region" description="Helical" evidence="1">
    <location>
        <begin position="12"/>
        <end position="32"/>
    </location>
</feature>